<comment type="caution">
    <text evidence="1">The sequence shown here is derived from an EMBL/GenBank/DDBJ whole genome shotgun (WGS) entry which is preliminary data.</text>
</comment>
<sequence length="69" mass="7890">MATLPMPVVAACDANSSHGHSRVKWQARLVLETVGKRPHVLDPASKPTLMDTELDFSFLRRKMLWLYLR</sequence>
<reference evidence="1 2" key="1">
    <citation type="journal article" date="2023" name="G3 (Bethesda)">
        <title>A chromosome-length genome assembly and annotation of blackberry (Rubus argutus, cv. 'Hillquist').</title>
        <authorList>
            <person name="Bruna T."/>
            <person name="Aryal R."/>
            <person name="Dudchenko O."/>
            <person name="Sargent D.J."/>
            <person name="Mead D."/>
            <person name="Buti M."/>
            <person name="Cavallini A."/>
            <person name="Hytonen T."/>
            <person name="Andres J."/>
            <person name="Pham M."/>
            <person name="Weisz D."/>
            <person name="Mascagni F."/>
            <person name="Usai G."/>
            <person name="Natali L."/>
            <person name="Bassil N."/>
            <person name="Fernandez G.E."/>
            <person name="Lomsadze A."/>
            <person name="Armour M."/>
            <person name="Olukolu B."/>
            <person name="Poorten T."/>
            <person name="Britton C."/>
            <person name="Davik J."/>
            <person name="Ashrafi H."/>
            <person name="Aiden E.L."/>
            <person name="Borodovsky M."/>
            <person name="Worthington M."/>
        </authorList>
    </citation>
    <scope>NUCLEOTIDE SEQUENCE [LARGE SCALE GENOMIC DNA]</scope>
    <source>
        <strain evidence="1">PI 553951</strain>
    </source>
</reference>
<dbReference type="Proteomes" id="UP001457282">
    <property type="component" value="Unassembled WGS sequence"/>
</dbReference>
<dbReference type="AlphaFoldDB" id="A0AAW1VY13"/>
<gene>
    <name evidence="1" type="ORF">M0R45_035829</name>
</gene>
<keyword evidence="2" id="KW-1185">Reference proteome</keyword>
<protein>
    <submittedName>
        <fullName evidence="1">Uncharacterized protein</fullName>
    </submittedName>
</protein>
<proteinExistence type="predicted"/>
<evidence type="ECO:0000313" key="1">
    <source>
        <dbReference type="EMBL" id="KAK9911951.1"/>
    </source>
</evidence>
<name>A0AAW1VY13_RUBAR</name>
<evidence type="ECO:0000313" key="2">
    <source>
        <dbReference type="Proteomes" id="UP001457282"/>
    </source>
</evidence>
<organism evidence="1 2">
    <name type="scientific">Rubus argutus</name>
    <name type="common">Southern blackberry</name>
    <dbReference type="NCBI Taxonomy" id="59490"/>
    <lineage>
        <taxon>Eukaryota</taxon>
        <taxon>Viridiplantae</taxon>
        <taxon>Streptophyta</taxon>
        <taxon>Embryophyta</taxon>
        <taxon>Tracheophyta</taxon>
        <taxon>Spermatophyta</taxon>
        <taxon>Magnoliopsida</taxon>
        <taxon>eudicotyledons</taxon>
        <taxon>Gunneridae</taxon>
        <taxon>Pentapetalae</taxon>
        <taxon>rosids</taxon>
        <taxon>fabids</taxon>
        <taxon>Rosales</taxon>
        <taxon>Rosaceae</taxon>
        <taxon>Rosoideae</taxon>
        <taxon>Rosoideae incertae sedis</taxon>
        <taxon>Rubus</taxon>
    </lineage>
</organism>
<dbReference type="EMBL" id="JBEDUW010000007">
    <property type="protein sequence ID" value="KAK9911951.1"/>
    <property type="molecule type" value="Genomic_DNA"/>
</dbReference>
<accession>A0AAW1VY13</accession>